<evidence type="ECO:0000313" key="3">
    <source>
        <dbReference type="Proteomes" id="UP000184052"/>
    </source>
</evidence>
<feature type="transmembrane region" description="Helical" evidence="1">
    <location>
        <begin position="272"/>
        <end position="293"/>
    </location>
</feature>
<dbReference type="Proteomes" id="UP000184052">
    <property type="component" value="Unassembled WGS sequence"/>
</dbReference>
<evidence type="ECO:0000256" key="1">
    <source>
        <dbReference type="SAM" id="Phobius"/>
    </source>
</evidence>
<feature type="transmembrane region" description="Helical" evidence="1">
    <location>
        <begin position="187"/>
        <end position="205"/>
    </location>
</feature>
<dbReference type="AlphaFoldDB" id="A0A1M6C5D9"/>
<evidence type="ECO:0000313" key="2">
    <source>
        <dbReference type="EMBL" id="SHI55948.1"/>
    </source>
</evidence>
<keyword evidence="3" id="KW-1185">Reference proteome</keyword>
<feature type="transmembrane region" description="Helical" evidence="1">
    <location>
        <begin position="422"/>
        <end position="443"/>
    </location>
</feature>
<name>A0A1M6C5D9_9FIRM</name>
<feature type="transmembrane region" description="Helical" evidence="1">
    <location>
        <begin position="63"/>
        <end position="84"/>
    </location>
</feature>
<dbReference type="PANTHER" id="PTHR41983">
    <property type="entry name" value="SHORT-CHAIN FATTY ACID TRANSPORTER-RELATED"/>
    <property type="match status" value="1"/>
</dbReference>
<dbReference type="Pfam" id="PF02667">
    <property type="entry name" value="SCFA_trans"/>
    <property type="match status" value="1"/>
</dbReference>
<dbReference type="EMBL" id="FQZL01000005">
    <property type="protein sequence ID" value="SHI55948.1"/>
    <property type="molecule type" value="Genomic_DNA"/>
</dbReference>
<keyword evidence="1" id="KW-0812">Transmembrane</keyword>
<feature type="transmembrane region" description="Helical" evidence="1">
    <location>
        <begin position="28"/>
        <end position="51"/>
    </location>
</feature>
<feature type="transmembrane region" description="Helical" evidence="1">
    <location>
        <begin position="248"/>
        <end position="266"/>
    </location>
</feature>
<dbReference type="OrthoDB" id="255482at2"/>
<reference evidence="2 3" key="1">
    <citation type="submission" date="2016-11" db="EMBL/GenBank/DDBJ databases">
        <authorList>
            <person name="Jaros S."/>
            <person name="Januszkiewicz K."/>
            <person name="Wedrychowicz H."/>
        </authorList>
    </citation>
    <scope>NUCLEOTIDE SEQUENCE [LARGE SCALE GENOMIC DNA]</scope>
    <source>
        <strain evidence="2 3">DSM 17477</strain>
    </source>
</reference>
<dbReference type="GO" id="GO:0005886">
    <property type="term" value="C:plasma membrane"/>
    <property type="evidence" value="ECO:0007669"/>
    <property type="project" value="TreeGrafter"/>
</dbReference>
<sequence>MGPSKLKSKKKRSNFLAKAFSRYLPDSYSIAILLAIIVFLSGVIFTESTIMDMVGYFGNGIPSLFNFGMQMALILITGHSLASSKSVKNMLISLSGIPKTATQGIVFTAVACMFLNYMNWGLGMIGGALLAKQVATKNRKIHYPLLIALVYGATIIRGFSTSIPLIVATPGHFLEESIGVVPIGQTLFSYWNIVISIGLIILLALSGKIMMPPEDEVISIPEHLTEVETTEDPVDSNTFAEKFSHSKILSFSLSAVLLVYCVNYFMNVGTLNISIDIVIILFMAMGIILHGNLMNYKTAVKNAVNVTSGIMIQFPIYAGIMAMMKTSGLAAMMSQWFVSVSTQDSFPLTSLLSASIVNIFVPSGGGQWAIQAPIMMPAAADLGVDTAKTIMAIAWGDALTNQIQPFWALPILGVAGLGIKDIMGYCATWCLVAGLFIAGVLFIL</sequence>
<dbReference type="InterPro" id="IPR006160">
    <property type="entry name" value="SCFA_transpt_AtoE"/>
</dbReference>
<organism evidence="2 3">
    <name type="scientific">Dethiosulfatibacter aminovorans DSM 17477</name>
    <dbReference type="NCBI Taxonomy" id="1121476"/>
    <lineage>
        <taxon>Bacteria</taxon>
        <taxon>Bacillati</taxon>
        <taxon>Bacillota</taxon>
        <taxon>Tissierellia</taxon>
        <taxon>Dethiosulfatibacter</taxon>
    </lineage>
</organism>
<accession>A0A1M6C5D9</accession>
<dbReference type="STRING" id="1121476.SAMN02745751_00579"/>
<dbReference type="RefSeq" id="WP_094762663.1">
    <property type="nucleotide sequence ID" value="NZ_FQZL01000005.1"/>
</dbReference>
<protein>
    <submittedName>
        <fullName evidence="2">Short-chain fatty acids transporter</fullName>
    </submittedName>
</protein>
<dbReference type="PANTHER" id="PTHR41983:SF2">
    <property type="entry name" value="SHORT-CHAIN FATTY ACID TRANSPORTER-RELATED"/>
    <property type="match status" value="1"/>
</dbReference>
<keyword evidence="1" id="KW-0472">Membrane</keyword>
<gene>
    <name evidence="2" type="ORF">SAMN02745751_00579</name>
</gene>
<keyword evidence="1" id="KW-1133">Transmembrane helix</keyword>
<feature type="transmembrane region" description="Helical" evidence="1">
    <location>
        <begin position="104"/>
        <end position="131"/>
    </location>
</feature>
<proteinExistence type="predicted"/>
<feature type="transmembrane region" description="Helical" evidence="1">
    <location>
        <begin position="143"/>
        <end position="167"/>
    </location>
</feature>